<evidence type="ECO:0000313" key="3">
    <source>
        <dbReference type="EMBL" id="MEA9357865.1"/>
    </source>
</evidence>
<feature type="signal peptide" evidence="1">
    <location>
        <begin position="1"/>
        <end position="19"/>
    </location>
</feature>
<dbReference type="RefSeq" id="WP_323578043.1">
    <property type="nucleotide sequence ID" value="NZ_JAYGJQ010000002.1"/>
</dbReference>
<evidence type="ECO:0000256" key="1">
    <source>
        <dbReference type="SAM" id="SignalP"/>
    </source>
</evidence>
<evidence type="ECO:0000259" key="2">
    <source>
        <dbReference type="SMART" id="SM00867"/>
    </source>
</evidence>
<gene>
    <name evidence="3" type="ORF">SHI21_16665</name>
</gene>
<proteinExistence type="predicted"/>
<organism evidence="3 4">
    <name type="scientific">Bacteriovorax antarcticus</name>
    <dbReference type="NCBI Taxonomy" id="3088717"/>
    <lineage>
        <taxon>Bacteria</taxon>
        <taxon>Pseudomonadati</taxon>
        <taxon>Bdellovibrionota</taxon>
        <taxon>Bacteriovoracia</taxon>
        <taxon>Bacteriovoracales</taxon>
        <taxon>Bacteriovoracaceae</taxon>
        <taxon>Bacteriovorax</taxon>
    </lineage>
</organism>
<dbReference type="InterPro" id="IPR036761">
    <property type="entry name" value="TTHA0802/YceI-like_sf"/>
</dbReference>
<dbReference type="SUPFAM" id="SSF101874">
    <property type="entry name" value="YceI-like"/>
    <property type="match status" value="1"/>
</dbReference>
<protein>
    <submittedName>
        <fullName evidence="3">YceI family protein</fullName>
    </submittedName>
</protein>
<keyword evidence="1" id="KW-0732">Signal</keyword>
<dbReference type="InterPro" id="IPR007372">
    <property type="entry name" value="Lipid/polyisoprenoid-bd_YceI"/>
</dbReference>
<accession>A0ABU5VXS4</accession>
<sequence>MLKQLIIASALLSSVSAFAKVETLQVDPAASKIVYVGKKVTGQHTGEVKIANGTMNFDGAEFKGADITIDMTTINNTDLTDAEYNKKFVTHMNSDDFFATAKFKTARLVTKTVKKVKGDVYAVTGDLTIKGQTHPLPLKDGETFSVEVTRDGAVAVISFDRTKYDVKYGSGKFFQGLGDKMINDDVQLTVTLKTKK</sequence>
<feature type="domain" description="Lipid/polyisoprenoid-binding YceI-like" evidence="2">
    <location>
        <begin position="23"/>
        <end position="195"/>
    </location>
</feature>
<dbReference type="EMBL" id="JAYGJQ010000002">
    <property type="protein sequence ID" value="MEA9357865.1"/>
    <property type="molecule type" value="Genomic_DNA"/>
</dbReference>
<evidence type="ECO:0000313" key="4">
    <source>
        <dbReference type="Proteomes" id="UP001302274"/>
    </source>
</evidence>
<comment type="caution">
    <text evidence="3">The sequence shown here is derived from an EMBL/GenBank/DDBJ whole genome shotgun (WGS) entry which is preliminary data.</text>
</comment>
<feature type="chain" id="PRO_5046747574" evidence="1">
    <location>
        <begin position="20"/>
        <end position="196"/>
    </location>
</feature>
<dbReference type="Pfam" id="PF04264">
    <property type="entry name" value="YceI"/>
    <property type="match status" value="1"/>
</dbReference>
<dbReference type="Gene3D" id="2.40.128.110">
    <property type="entry name" value="Lipid/polyisoprenoid-binding, YceI-like"/>
    <property type="match status" value="1"/>
</dbReference>
<dbReference type="SMART" id="SM00867">
    <property type="entry name" value="YceI"/>
    <property type="match status" value="1"/>
</dbReference>
<dbReference type="Proteomes" id="UP001302274">
    <property type="component" value="Unassembled WGS sequence"/>
</dbReference>
<dbReference type="PANTHER" id="PTHR34406:SF1">
    <property type="entry name" value="PROTEIN YCEI"/>
    <property type="match status" value="1"/>
</dbReference>
<reference evidence="3 4" key="1">
    <citation type="submission" date="2023-11" db="EMBL/GenBank/DDBJ databases">
        <title>A Novel Polar Bacteriovorax (B. antarcticus) Isolated from the Biocrust in Antarctica.</title>
        <authorList>
            <person name="Mun W."/>
            <person name="Choi S.Y."/>
            <person name="Mitchell R.J."/>
        </authorList>
    </citation>
    <scope>NUCLEOTIDE SEQUENCE [LARGE SCALE GENOMIC DNA]</scope>
    <source>
        <strain evidence="3 4">PP10</strain>
    </source>
</reference>
<dbReference type="PANTHER" id="PTHR34406">
    <property type="entry name" value="PROTEIN YCEI"/>
    <property type="match status" value="1"/>
</dbReference>
<name>A0ABU5VXS4_9BACT</name>
<keyword evidence="4" id="KW-1185">Reference proteome</keyword>